<gene>
    <name evidence="4" type="ORF">L1785_11595</name>
</gene>
<keyword evidence="2" id="KW-1133">Transmembrane helix</keyword>
<keyword evidence="2" id="KW-0812">Transmembrane</keyword>
<evidence type="ECO:0000313" key="4">
    <source>
        <dbReference type="EMBL" id="MCF4121627.1"/>
    </source>
</evidence>
<reference evidence="4" key="1">
    <citation type="submission" date="2022-01" db="EMBL/GenBank/DDBJ databases">
        <title>Antribacter sp. nov., isolated from Guizhou of China.</title>
        <authorList>
            <person name="Chengliang C."/>
            <person name="Ya Z."/>
        </authorList>
    </citation>
    <scope>NUCLEOTIDE SEQUENCE</scope>
    <source>
        <strain evidence="4">KLBMP 9083</strain>
    </source>
</reference>
<protein>
    <recommendedName>
        <fullName evidence="3">DUF11 domain-containing protein</fullName>
    </recommendedName>
</protein>
<dbReference type="Pfam" id="PF01345">
    <property type="entry name" value="DUF11"/>
    <property type="match status" value="3"/>
</dbReference>
<dbReference type="PANTHER" id="PTHR34819">
    <property type="entry name" value="LARGE CYSTEINE-RICH PERIPLASMIC PROTEIN OMCB"/>
    <property type="match status" value="1"/>
</dbReference>
<feature type="domain" description="DUF11" evidence="3">
    <location>
        <begin position="402"/>
        <end position="494"/>
    </location>
</feature>
<dbReference type="AlphaFoldDB" id="A0AA41QEE8"/>
<feature type="domain" description="DUF11" evidence="3">
    <location>
        <begin position="528"/>
        <end position="620"/>
    </location>
</feature>
<dbReference type="NCBIfam" id="TIGR01451">
    <property type="entry name" value="B_ant_repeat"/>
    <property type="match status" value="2"/>
</dbReference>
<evidence type="ECO:0000313" key="5">
    <source>
        <dbReference type="Proteomes" id="UP001165405"/>
    </source>
</evidence>
<sequence>MAPAVLIAHAAELAFPYGNNFDDAGDGTLTGDATVVDGWLQLTQADNGEAGAWQMTDTFPSDLGIDVRFNYVIHGGTGADGLVFFLTDGAAAMGAGATGAGLGYSQNTAPPGGDGVPGGYVGVAFDTFGNFSGDLAGPGGPGQTPNSIAVRGSGDGQVGYNYITGAPAPAPLQMPGGRAEARPARITIIPDADGDLLLTVWTNAGPGTGMQRVLTNVNLSDAAGQADLPAQLRIGFSAGTGAFTNVHEVDGLLVSVPTDVAITKDGPADALAGEQITYTLVASNPSTVGAPGSRVQDEISATLVDVAWTCAAAGGAVCADASGTGSIDTLADLPPLGQTTYTITGTLPTDFEGELENEATITVAADRNDVDPDNNTASVSTTVTMESTLTAEKSVALLDGDTALNPGEEVDYTIVVTNTGPSQAPSGGATDALPAGFSFVSAVDEACTADGQDVTCDGDGPLEPGETASFTFRALLDPSYTGDGEDLANVAVPTGGTTNVPSDPVSPPYGGPLAALVAEKTAALIAGDTALSPGEAFTYTITVVNEGPSVATQVGATDPLPAGIQFVASPNGACTAVGQDVTCSSGADLAVGESVTFTVTARLAAGFTGNPGTLLNTATPWSPTPGSRTPSDAVPPPGPYAMPAPPAPPQLPVTGATVTGAAGIAALLVAGGVILITQVRRRTRAKD</sequence>
<feature type="compositionally biased region" description="Pro residues" evidence="1">
    <location>
        <begin position="633"/>
        <end position="645"/>
    </location>
</feature>
<evidence type="ECO:0000259" key="3">
    <source>
        <dbReference type="Pfam" id="PF01345"/>
    </source>
</evidence>
<dbReference type="InterPro" id="IPR047589">
    <property type="entry name" value="DUF11_rpt"/>
</dbReference>
<organism evidence="4 5">
    <name type="scientific">Antribacter soli</name>
    <dbReference type="NCBI Taxonomy" id="2910976"/>
    <lineage>
        <taxon>Bacteria</taxon>
        <taxon>Bacillati</taxon>
        <taxon>Actinomycetota</taxon>
        <taxon>Actinomycetes</taxon>
        <taxon>Micrococcales</taxon>
        <taxon>Promicromonosporaceae</taxon>
        <taxon>Antribacter</taxon>
    </lineage>
</organism>
<comment type="caution">
    <text evidence="4">The sequence shown here is derived from an EMBL/GenBank/DDBJ whole genome shotgun (WGS) entry which is preliminary data.</text>
</comment>
<feature type="domain" description="DUF11" evidence="3">
    <location>
        <begin position="259"/>
        <end position="380"/>
    </location>
</feature>
<dbReference type="InterPro" id="IPR051172">
    <property type="entry name" value="Chlamydia_OmcB"/>
</dbReference>
<feature type="region of interest" description="Disordered" evidence="1">
    <location>
        <begin position="615"/>
        <end position="645"/>
    </location>
</feature>
<dbReference type="EMBL" id="JAKGSG010000034">
    <property type="protein sequence ID" value="MCF4121627.1"/>
    <property type="molecule type" value="Genomic_DNA"/>
</dbReference>
<evidence type="ECO:0000256" key="2">
    <source>
        <dbReference type="SAM" id="Phobius"/>
    </source>
</evidence>
<name>A0AA41QEE8_9MICO</name>
<keyword evidence="5" id="KW-1185">Reference proteome</keyword>
<evidence type="ECO:0000256" key="1">
    <source>
        <dbReference type="SAM" id="MobiDB-lite"/>
    </source>
</evidence>
<dbReference type="PANTHER" id="PTHR34819:SF3">
    <property type="entry name" value="CELL SURFACE PROTEIN"/>
    <property type="match status" value="1"/>
</dbReference>
<dbReference type="InterPro" id="IPR001434">
    <property type="entry name" value="OmcB-like_DUF11"/>
</dbReference>
<dbReference type="Gene3D" id="2.60.40.10">
    <property type="entry name" value="Immunoglobulins"/>
    <property type="match status" value="1"/>
</dbReference>
<dbReference type="RefSeq" id="WP_236089428.1">
    <property type="nucleotide sequence ID" value="NZ_JAKGSG010000034.1"/>
</dbReference>
<proteinExistence type="predicted"/>
<accession>A0AA41QEE8</accession>
<dbReference type="InterPro" id="IPR013783">
    <property type="entry name" value="Ig-like_fold"/>
</dbReference>
<dbReference type="Proteomes" id="UP001165405">
    <property type="component" value="Unassembled WGS sequence"/>
</dbReference>
<dbReference type="InterPro" id="IPR013320">
    <property type="entry name" value="ConA-like_dom_sf"/>
</dbReference>
<feature type="compositionally biased region" description="Polar residues" evidence="1">
    <location>
        <begin position="615"/>
        <end position="630"/>
    </location>
</feature>
<dbReference type="SUPFAM" id="SSF49899">
    <property type="entry name" value="Concanavalin A-like lectins/glucanases"/>
    <property type="match status" value="1"/>
</dbReference>
<feature type="transmembrane region" description="Helical" evidence="2">
    <location>
        <begin position="653"/>
        <end position="676"/>
    </location>
</feature>
<dbReference type="GO" id="GO:0005975">
    <property type="term" value="P:carbohydrate metabolic process"/>
    <property type="evidence" value="ECO:0007669"/>
    <property type="project" value="UniProtKB-ARBA"/>
</dbReference>
<keyword evidence="2" id="KW-0472">Membrane</keyword>
<dbReference type="Gene3D" id="2.60.120.200">
    <property type="match status" value="1"/>
</dbReference>